<keyword evidence="3" id="KW-1185">Reference proteome</keyword>
<name>A0ABP7CLY5_9ACTN</name>
<gene>
    <name evidence="2" type="ORF">GCM10022224_065680</name>
</gene>
<dbReference type="RefSeq" id="WP_344886736.1">
    <property type="nucleotide sequence ID" value="NZ_BAAAZP010000121.1"/>
</dbReference>
<evidence type="ECO:0000313" key="3">
    <source>
        <dbReference type="Proteomes" id="UP001500902"/>
    </source>
</evidence>
<feature type="signal peptide" evidence="1">
    <location>
        <begin position="1"/>
        <end position="25"/>
    </location>
</feature>
<dbReference type="EMBL" id="BAAAZP010000121">
    <property type="protein sequence ID" value="GAA3691109.1"/>
    <property type="molecule type" value="Genomic_DNA"/>
</dbReference>
<keyword evidence="1" id="KW-0732">Signal</keyword>
<evidence type="ECO:0000313" key="2">
    <source>
        <dbReference type="EMBL" id="GAA3691109.1"/>
    </source>
</evidence>
<organism evidence="2 3">
    <name type="scientific">Nonomuraea antimicrobica</name>
    <dbReference type="NCBI Taxonomy" id="561173"/>
    <lineage>
        <taxon>Bacteria</taxon>
        <taxon>Bacillati</taxon>
        <taxon>Actinomycetota</taxon>
        <taxon>Actinomycetes</taxon>
        <taxon>Streptosporangiales</taxon>
        <taxon>Streptosporangiaceae</taxon>
        <taxon>Nonomuraea</taxon>
    </lineage>
</organism>
<feature type="chain" id="PRO_5045829214" evidence="1">
    <location>
        <begin position="26"/>
        <end position="149"/>
    </location>
</feature>
<protein>
    <submittedName>
        <fullName evidence="2">Spore-associated protein A</fullName>
    </submittedName>
</protein>
<reference evidence="3" key="1">
    <citation type="journal article" date="2019" name="Int. J. Syst. Evol. Microbiol.">
        <title>The Global Catalogue of Microorganisms (GCM) 10K type strain sequencing project: providing services to taxonomists for standard genome sequencing and annotation.</title>
        <authorList>
            <consortium name="The Broad Institute Genomics Platform"/>
            <consortium name="The Broad Institute Genome Sequencing Center for Infectious Disease"/>
            <person name="Wu L."/>
            <person name="Ma J."/>
        </authorList>
    </citation>
    <scope>NUCLEOTIDE SEQUENCE [LARGE SCALE GENOMIC DNA]</scope>
    <source>
        <strain evidence="3">JCM 16904</strain>
    </source>
</reference>
<proteinExistence type="predicted"/>
<evidence type="ECO:0000256" key="1">
    <source>
        <dbReference type="SAM" id="SignalP"/>
    </source>
</evidence>
<dbReference type="Proteomes" id="UP001500902">
    <property type="component" value="Unassembled WGS sequence"/>
</dbReference>
<accession>A0ABP7CLY5</accession>
<sequence length="149" mass="16003">MLFRTIIAAALAAAGIAAVPSAAYATSAAYTPERVCGKGFHRVDDGHRAMKTREGAVFGRVYLLYNKRTGKNCVAAIKTAYTGTRTLTGASIEVKGGGQSKDARKYRYYAETGHIDGAWKCVKYAGWTRDPSGRVEAWGGRTSWNNCAG</sequence>
<comment type="caution">
    <text evidence="2">The sequence shown here is derived from an EMBL/GenBank/DDBJ whole genome shotgun (WGS) entry which is preliminary data.</text>
</comment>